<dbReference type="SUPFAM" id="SSF55174">
    <property type="entry name" value="Alpha-L RNA-binding motif"/>
    <property type="match status" value="1"/>
</dbReference>
<dbReference type="HOGENOM" id="CLU_024979_1_2_7"/>
<dbReference type="PANTHER" id="PTHR47683:SF3">
    <property type="entry name" value="RIBOSOMAL LARGE SUBUNIT PSEUDOURIDINE SYNTHASE B"/>
    <property type="match status" value="1"/>
</dbReference>
<dbReference type="OrthoDB" id="9807213at2"/>
<dbReference type="CDD" id="cd02870">
    <property type="entry name" value="PseudoU_synth_RsuA_like"/>
    <property type="match status" value="1"/>
</dbReference>
<dbReference type="InterPro" id="IPR000748">
    <property type="entry name" value="PsdUridine_synth_RsuA/RluB/E/F"/>
</dbReference>
<dbReference type="FunFam" id="3.30.70.1560:FF:000001">
    <property type="entry name" value="Pseudouridine synthase"/>
    <property type="match status" value="1"/>
</dbReference>
<dbReference type="Gene3D" id="3.10.290.10">
    <property type="entry name" value="RNA-binding S4 domain"/>
    <property type="match status" value="1"/>
</dbReference>
<dbReference type="Pfam" id="PF01479">
    <property type="entry name" value="S4"/>
    <property type="match status" value="1"/>
</dbReference>
<protein>
    <recommendedName>
        <fullName evidence="5">Pseudouridine synthase</fullName>
        <ecNumber evidence="5">5.4.99.-</ecNumber>
    </recommendedName>
</protein>
<dbReference type="Proteomes" id="UP000035036">
    <property type="component" value="Chromosome"/>
</dbReference>
<dbReference type="InterPro" id="IPR036986">
    <property type="entry name" value="S4_RNA-bd_sf"/>
</dbReference>
<dbReference type="KEGG" id="gsb:GSUB_07025"/>
<dbReference type="Gene3D" id="3.30.70.1560">
    <property type="entry name" value="Alpha-L RNA-binding motif"/>
    <property type="match status" value="1"/>
</dbReference>
<reference evidence="7 8" key="1">
    <citation type="journal article" date="2015" name="Genome Announc.">
        <title>Genomes of Geoalkalibacter ferrihydriticus Z-0531T and Geoalkalibacter subterraneus Red1T, Two Haloalkaliphilic Metal-Reducing Deltaproteobacteria.</title>
        <authorList>
            <person name="Badalamenti J.P."/>
            <person name="Krajmalnik-Brown R."/>
            <person name="Torres C.I."/>
            <person name="Bond D.R."/>
        </authorList>
    </citation>
    <scope>NUCLEOTIDE SEQUENCE [LARGE SCALE GENOMIC DNA]</scope>
    <source>
        <strain evidence="7 8">Red1</strain>
    </source>
</reference>
<comment type="similarity">
    <text evidence="1 5">Belongs to the pseudouridine synthase RsuA family.</text>
</comment>
<dbReference type="CDD" id="cd00165">
    <property type="entry name" value="S4"/>
    <property type="match status" value="1"/>
</dbReference>
<organism evidence="7 8">
    <name type="scientific">Geoalkalibacter subterraneus</name>
    <dbReference type="NCBI Taxonomy" id="483547"/>
    <lineage>
        <taxon>Bacteria</taxon>
        <taxon>Pseudomonadati</taxon>
        <taxon>Thermodesulfobacteriota</taxon>
        <taxon>Desulfuromonadia</taxon>
        <taxon>Desulfuromonadales</taxon>
        <taxon>Geoalkalibacteraceae</taxon>
        <taxon>Geoalkalibacter</taxon>
    </lineage>
</organism>
<proteinExistence type="inferred from homology"/>
<dbReference type="Gene3D" id="3.30.70.580">
    <property type="entry name" value="Pseudouridine synthase I, catalytic domain, N-terminal subdomain"/>
    <property type="match status" value="1"/>
</dbReference>
<dbReference type="NCBIfam" id="TIGR00093">
    <property type="entry name" value="pseudouridine synthase"/>
    <property type="match status" value="1"/>
</dbReference>
<dbReference type="GO" id="GO:0003723">
    <property type="term" value="F:RNA binding"/>
    <property type="evidence" value="ECO:0007669"/>
    <property type="project" value="UniProtKB-KW"/>
</dbReference>
<dbReference type="SMART" id="SM00363">
    <property type="entry name" value="S4"/>
    <property type="match status" value="1"/>
</dbReference>
<dbReference type="GO" id="GO:0000455">
    <property type="term" value="P:enzyme-directed rRNA pseudouridine synthesis"/>
    <property type="evidence" value="ECO:0007669"/>
    <property type="project" value="UniProtKB-ARBA"/>
</dbReference>
<dbReference type="InterPro" id="IPR050343">
    <property type="entry name" value="RsuA_PseudoU_synthase"/>
</dbReference>
<dbReference type="InterPro" id="IPR042092">
    <property type="entry name" value="PsdUridine_s_RsuA/RluB/E/F_cat"/>
</dbReference>
<dbReference type="Pfam" id="PF00849">
    <property type="entry name" value="PseudoU_synth_2"/>
    <property type="match status" value="1"/>
</dbReference>
<dbReference type="GO" id="GO:0005829">
    <property type="term" value="C:cytosol"/>
    <property type="evidence" value="ECO:0007669"/>
    <property type="project" value="UniProtKB-ARBA"/>
</dbReference>
<evidence type="ECO:0000256" key="3">
    <source>
        <dbReference type="ARBA" id="ARBA00023235"/>
    </source>
</evidence>
<evidence type="ECO:0000256" key="2">
    <source>
        <dbReference type="ARBA" id="ARBA00022884"/>
    </source>
</evidence>
<dbReference type="RefSeq" id="WP_040199932.1">
    <property type="nucleotide sequence ID" value="NZ_CP010311.1"/>
</dbReference>
<evidence type="ECO:0000256" key="5">
    <source>
        <dbReference type="RuleBase" id="RU003887"/>
    </source>
</evidence>
<feature type="domain" description="RNA-binding S4" evidence="6">
    <location>
        <begin position="3"/>
        <end position="60"/>
    </location>
</feature>
<keyword evidence="8" id="KW-1185">Reference proteome</keyword>
<sequence length="236" mass="26330">MSERVQKIIAAAGLMSRRQAETLIAAGRVTVNDQVITLGARADVARDRITVDGRPLPSLESKTYLLLNKPTGYVTTLRDPQGRQVVADLIRDLPVRVFPVGRLDAGTEGLLLLTNDGELAQRLAHPRHKVEKIYLVKVRGLLDEKARRRLQEGVLLDDGPTQPCSVDKIRRTGSNTWFELTLREGRNRQVRRMCAAVGYPVVRLKRIRLGFLELGNLAPGAYRQLSRAEVARLKGL</sequence>
<dbReference type="PROSITE" id="PS50889">
    <property type="entry name" value="S4"/>
    <property type="match status" value="1"/>
</dbReference>
<dbReference type="AlphaFoldDB" id="A0A0B5FNW1"/>
<gene>
    <name evidence="7" type="ORF">GSUB_07025</name>
</gene>
<dbReference type="GO" id="GO:0120159">
    <property type="term" value="F:rRNA pseudouridine synthase activity"/>
    <property type="evidence" value="ECO:0007669"/>
    <property type="project" value="UniProtKB-ARBA"/>
</dbReference>
<evidence type="ECO:0000313" key="8">
    <source>
        <dbReference type="Proteomes" id="UP000035036"/>
    </source>
</evidence>
<dbReference type="PROSITE" id="PS01149">
    <property type="entry name" value="PSI_RSU"/>
    <property type="match status" value="1"/>
</dbReference>
<evidence type="ECO:0000259" key="6">
    <source>
        <dbReference type="SMART" id="SM00363"/>
    </source>
</evidence>
<name>A0A0B5FNW1_9BACT</name>
<keyword evidence="2 4" id="KW-0694">RNA-binding</keyword>
<dbReference type="FunFam" id="3.10.290.10:FF:000003">
    <property type="entry name" value="Pseudouridine synthase"/>
    <property type="match status" value="1"/>
</dbReference>
<dbReference type="InterPro" id="IPR020103">
    <property type="entry name" value="PsdUridine_synth_cat_dom_sf"/>
</dbReference>
<dbReference type="PANTHER" id="PTHR47683">
    <property type="entry name" value="PSEUDOURIDINE SYNTHASE FAMILY PROTEIN-RELATED"/>
    <property type="match status" value="1"/>
</dbReference>
<dbReference type="EMBL" id="CP010311">
    <property type="protein sequence ID" value="AJF06349.1"/>
    <property type="molecule type" value="Genomic_DNA"/>
</dbReference>
<keyword evidence="3 5" id="KW-0413">Isomerase</keyword>
<dbReference type="InterPro" id="IPR020094">
    <property type="entry name" value="TruA/RsuA/RluB/E/F_N"/>
</dbReference>
<dbReference type="InterPro" id="IPR018496">
    <property type="entry name" value="PsdUridine_synth_RsuA/RluB_CS"/>
</dbReference>
<dbReference type="EC" id="5.4.99.-" evidence="5"/>
<evidence type="ECO:0000256" key="4">
    <source>
        <dbReference type="PROSITE-ProRule" id="PRU00182"/>
    </source>
</evidence>
<accession>A0A0B5FNW1</accession>
<evidence type="ECO:0000313" key="7">
    <source>
        <dbReference type="EMBL" id="AJF06349.1"/>
    </source>
</evidence>
<dbReference type="STRING" id="483547.GSUB_07025"/>
<dbReference type="InterPro" id="IPR002942">
    <property type="entry name" value="S4_RNA-bd"/>
</dbReference>
<evidence type="ECO:0000256" key="1">
    <source>
        <dbReference type="ARBA" id="ARBA00008348"/>
    </source>
</evidence>
<dbReference type="InterPro" id="IPR006145">
    <property type="entry name" value="PsdUridine_synth_RsuA/RluA"/>
</dbReference>
<dbReference type="SUPFAM" id="SSF55120">
    <property type="entry name" value="Pseudouridine synthase"/>
    <property type="match status" value="1"/>
</dbReference>